<reference evidence="13" key="1">
    <citation type="submission" date="2012-11" db="EMBL/GenBank/DDBJ databases">
        <authorList>
            <person name="Lucero-Rivera Y.E."/>
            <person name="Tovar-Ramirez D."/>
        </authorList>
    </citation>
    <scope>NUCLEOTIDE SEQUENCE [LARGE SCALE GENOMIC DNA]</scope>
    <source>
        <strain evidence="13">Araruama</strain>
    </source>
</reference>
<dbReference type="EC" id="6.3.4.20" evidence="9 11"/>
<evidence type="ECO:0000256" key="4">
    <source>
        <dbReference type="ARBA" id="ARBA00022741"/>
    </source>
</evidence>
<evidence type="ECO:0000256" key="9">
    <source>
        <dbReference type="ARBA" id="ARBA00039149"/>
    </source>
</evidence>
<evidence type="ECO:0000256" key="6">
    <source>
        <dbReference type="ARBA" id="ARBA00022833"/>
    </source>
</evidence>
<feature type="binding site" evidence="11">
    <location>
        <begin position="14"/>
        <end position="24"/>
    </location>
    <ligand>
        <name>ATP</name>
        <dbReference type="ChEBI" id="CHEBI:30616"/>
    </ligand>
</feature>
<keyword evidence="3 11" id="KW-0479">Metal-binding</keyword>
<dbReference type="HAMAP" id="MF_01633">
    <property type="entry name" value="QueC"/>
    <property type="match status" value="1"/>
</dbReference>
<proteinExistence type="inferred from homology"/>
<dbReference type="UniPathway" id="UPA00391"/>
<dbReference type="EMBL" id="ATBP01000099">
    <property type="protein sequence ID" value="ETR72940.1"/>
    <property type="molecule type" value="Genomic_DNA"/>
</dbReference>
<comment type="function">
    <text evidence="11">Catalyzes the ATP-dependent conversion of 7-carboxy-7-deazaguanine (CDG) to 7-cyano-7-deazaguanine (preQ(0)).</text>
</comment>
<dbReference type="AlphaFoldDB" id="A0A1V1PDQ8"/>
<dbReference type="CDD" id="cd01995">
    <property type="entry name" value="QueC-like"/>
    <property type="match status" value="1"/>
</dbReference>
<comment type="cofactor">
    <cofactor evidence="11">
        <name>Zn(2+)</name>
        <dbReference type="ChEBI" id="CHEBI:29105"/>
    </cofactor>
    <text evidence="11">Binds 1 zinc ion per subunit.</text>
</comment>
<dbReference type="InterPro" id="IPR018317">
    <property type="entry name" value="QueC"/>
</dbReference>
<organism evidence="12 13">
    <name type="scientific">Candidatus Magnetoglobus multicellularis str. Araruama</name>
    <dbReference type="NCBI Taxonomy" id="890399"/>
    <lineage>
        <taxon>Bacteria</taxon>
        <taxon>Pseudomonadati</taxon>
        <taxon>Thermodesulfobacteriota</taxon>
        <taxon>Desulfobacteria</taxon>
        <taxon>Desulfobacterales</taxon>
        <taxon>Desulfobacteraceae</taxon>
        <taxon>Candidatus Magnetoglobus</taxon>
    </lineage>
</organism>
<dbReference type="Gene3D" id="3.40.50.620">
    <property type="entry name" value="HUPs"/>
    <property type="match status" value="1"/>
</dbReference>
<evidence type="ECO:0000256" key="8">
    <source>
        <dbReference type="ARBA" id="ARBA00037993"/>
    </source>
</evidence>
<evidence type="ECO:0000256" key="1">
    <source>
        <dbReference type="ARBA" id="ARBA00005061"/>
    </source>
</evidence>
<dbReference type="PIRSF" id="PIRSF006293">
    <property type="entry name" value="ExsB"/>
    <property type="match status" value="1"/>
</dbReference>
<dbReference type="NCBIfam" id="TIGR00364">
    <property type="entry name" value="7-cyano-7-deazaguanine synthase QueC"/>
    <property type="match status" value="1"/>
</dbReference>
<dbReference type="GO" id="GO:0008616">
    <property type="term" value="P:tRNA queuosine(34) biosynthetic process"/>
    <property type="evidence" value="ECO:0007669"/>
    <property type="project" value="UniProtKB-UniRule"/>
</dbReference>
<dbReference type="Pfam" id="PF06508">
    <property type="entry name" value="QueC"/>
    <property type="match status" value="1"/>
</dbReference>
<keyword evidence="5 11" id="KW-0671">Queuosine biosynthesis</keyword>
<dbReference type="GO" id="GO:0016879">
    <property type="term" value="F:ligase activity, forming carbon-nitrogen bonds"/>
    <property type="evidence" value="ECO:0007669"/>
    <property type="project" value="UniProtKB-UniRule"/>
</dbReference>
<dbReference type="PANTHER" id="PTHR42914:SF1">
    <property type="entry name" value="7-CYANO-7-DEAZAGUANINE SYNTHASE"/>
    <property type="match status" value="1"/>
</dbReference>
<evidence type="ECO:0000256" key="5">
    <source>
        <dbReference type="ARBA" id="ARBA00022785"/>
    </source>
</evidence>
<protein>
    <recommendedName>
        <fullName evidence="9 11">7-cyano-7-deazaguanine synthase</fullName>
        <ecNumber evidence="9 11">6.3.4.20</ecNumber>
    </recommendedName>
    <alternativeName>
        <fullName evidence="11">7-cyano-7-carbaguanine synthase</fullName>
    </alternativeName>
    <alternativeName>
        <fullName evidence="11">PreQ(0) synthase</fullName>
    </alternativeName>
    <alternativeName>
        <fullName evidence="11">Queuosine biosynthesis protein QueC</fullName>
    </alternativeName>
</protein>
<dbReference type="PANTHER" id="PTHR42914">
    <property type="entry name" value="7-CYANO-7-DEAZAGUANINE SYNTHASE"/>
    <property type="match status" value="1"/>
</dbReference>
<feature type="binding site" evidence="11">
    <location>
        <position position="193"/>
    </location>
    <ligand>
        <name>Zn(2+)</name>
        <dbReference type="ChEBI" id="CHEBI:29105"/>
    </ligand>
</feature>
<dbReference type="InterPro" id="IPR014729">
    <property type="entry name" value="Rossmann-like_a/b/a_fold"/>
</dbReference>
<keyword evidence="6 11" id="KW-0862">Zinc</keyword>
<evidence type="ECO:0000256" key="3">
    <source>
        <dbReference type="ARBA" id="ARBA00022723"/>
    </source>
</evidence>
<evidence type="ECO:0000256" key="2">
    <source>
        <dbReference type="ARBA" id="ARBA00022598"/>
    </source>
</evidence>
<comment type="caution">
    <text evidence="12">The sequence shown here is derived from an EMBL/GenBank/DDBJ whole genome shotgun (WGS) entry which is preliminary data.</text>
</comment>
<gene>
    <name evidence="11 12" type="primary">queC</name>
    <name evidence="12" type="ORF">OMM_01326</name>
</gene>
<dbReference type="GO" id="GO:0008270">
    <property type="term" value="F:zinc ion binding"/>
    <property type="evidence" value="ECO:0007669"/>
    <property type="project" value="UniProtKB-UniRule"/>
</dbReference>
<keyword evidence="7 11" id="KW-0067">ATP-binding</keyword>
<dbReference type="GO" id="GO:0005524">
    <property type="term" value="F:ATP binding"/>
    <property type="evidence" value="ECO:0007669"/>
    <property type="project" value="UniProtKB-UniRule"/>
</dbReference>
<dbReference type="Proteomes" id="UP000189670">
    <property type="component" value="Unassembled WGS sequence"/>
</dbReference>
<evidence type="ECO:0000256" key="11">
    <source>
        <dbReference type="HAMAP-Rule" id="MF_01633"/>
    </source>
</evidence>
<evidence type="ECO:0000313" key="13">
    <source>
        <dbReference type="Proteomes" id="UP000189670"/>
    </source>
</evidence>
<accession>A0A1V1PDQ8</accession>
<evidence type="ECO:0000256" key="10">
    <source>
        <dbReference type="ARBA" id="ARBA00047890"/>
    </source>
</evidence>
<feature type="binding site" evidence="11">
    <location>
        <position position="210"/>
    </location>
    <ligand>
        <name>Zn(2+)</name>
        <dbReference type="ChEBI" id="CHEBI:29105"/>
    </ligand>
</feature>
<feature type="binding site" evidence="11">
    <location>
        <position position="207"/>
    </location>
    <ligand>
        <name>Zn(2+)</name>
        <dbReference type="ChEBI" id="CHEBI:29105"/>
    </ligand>
</feature>
<evidence type="ECO:0000313" key="12">
    <source>
        <dbReference type="EMBL" id="ETR72940.1"/>
    </source>
</evidence>
<sequence length="236" mass="26256">MINQYNDKKAIVVYSGGQDSTTCLIWALTNFKKVKAISFDYGQKHQNELDVASKIAFSLKVEHQIVNLKMLRYLTTSALFSNSSQGVNDAHLIHDHLPASFVPNRNALFLTLAHAHAQQIGHSHIVTGVCQTDYSGYPDCRDNFIKSINVSLNIGSESNIEILTPLMYLDKKEIWQLADNLGAIDTILQTHTCYNNSQKSNNWGRGCGTCPACKLRSKGFQQYTAQIGIGEKGCRT</sequence>
<feature type="binding site" evidence="11">
    <location>
        <position position="213"/>
    </location>
    <ligand>
        <name>Zn(2+)</name>
        <dbReference type="ChEBI" id="CHEBI:29105"/>
    </ligand>
</feature>
<comment type="similarity">
    <text evidence="8 11">Belongs to the QueC family.</text>
</comment>
<keyword evidence="2 11" id="KW-0436">Ligase</keyword>
<name>A0A1V1PDQ8_9BACT</name>
<keyword evidence="4 11" id="KW-0547">Nucleotide-binding</keyword>
<comment type="pathway">
    <text evidence="1 11">Purine metabolism; 7-cyano-7-deazaguanine biosynthesis.</text>
</comment>
<comment type="catalytic activity">
    <reaction evidence="10 11">
        <text>7-carboxy-7-carbaguanine + NH4(+) + 2 ATP = 7-cyano-7-carbaguanine + 2 AMP + 2 diphosphate + 2 H(+)</text>
        <dbReference type="Rhea" id="RHEA:27982"/>
        <dbReference type="ChEBI" id="CHEBI:15378"/>
        <dbReference type="ChEBI" id="CHEBI:28938"/>
        <dbReference type="ChEBI" id="CHEBI:30616"/>
        <dbReference type="ChEBI" id="CHEBI:33019"/>
        <dbReference type="ChEBI" id="CHEBI:45075"/>
        <dbReference type="ChEBI" id="CHEBI:61036"/>
        <dbReference type="ChEBI" id="CHEBI:456215"/>
        <dbReference type="EC" id="6.3.4.20"/>
    </reaction>
</comment>
<dbReference type="SUPFAM" id="SSF52402">
    <property type="entry name" value="Adenine nucleotide alpha hydrolases-like"/>
    <property type="match status" value="1"/>
</dbReference>
<evidence type="ECO:0000256" key="7">
    <source>
        <dbReference type="ARBA" id="ARBA00022840"/>
    </source>
</evidence>